<dbReference type="InterPro" id="IPR001314">
    <property type="entry name" value="Peptidase_S1A"/>
</dbReference>
<dbReference type="FunFam" id="2.40.10.10:FF:000003">
    <property type="entry name" value="Transmembrane serine protease 3"/>
    <property type="match status" value="1"/>
</dbReference>
<organism evidence="12 13">
    <name type="scientific">Podarcis muralis</name>
    <name type="common">Wall lizard</name>
    <name type="synonym">Lacerta muralis</name>
    <dbReference type="NCBI Taxonomy" id="64176"/>
    <lineage>
        <taxon>Eukaryota</taxon>
        <taxon>Metazoa</taxon>
        <taxon>Chordata</taxon>
        <taxon>Craniata</taxon>
        <taxon>Vertebrata</taxon>
        <taxon>Euteleostomi</taxon>
        <taxon>Lepidosauria</taxon>
        <taxon>Squamata</taxon>
        <taxon>Bifurcata</taxon>
        <taxon>Unidentata</taxon>
        <taxon>Episquamata</taxon>
        <taxon>Laterata</taxon>
        <taxon>Lacertibaenia</taxon>
        <taxon>Lacertidae</taxon>
        <taxon>Podarcis</taxon>
    </lineage>
</organism>
<keyword evidence="13" id="KW-1185">Reference proteome</keyword>
<dbReference type="GO" id="GO:0004252">
    <property type="term" value="F:serine-type endopeptidase activity"/>
    <property type="evidence" value="ECO:0007669"/>
    <property type="project" value="InterPro"/>
</dbReference>
<dbReference type="GO" id="GO:0016020">
    <property type="term" value="C:membrane"/>
    <property type="evidence" value="ECO:0007669"/>
    <property type="project" value="InterPro"/>
</dbReference>
<dbReference type="SUPFAM" id="SSF56487">
    <property type="entry name" value="SRCR-like"/>
    <property type="match status" value="1"/>
</dbReference>
<dbReference type="PROSITE" id="PS00135">
    <property type="entry name" value="TRYPSIN_SER"/>
    <property type="match status" value="1"/>
</dbReference>
<gene>
    <name evidence="12" type="primary">TMPRSS4</name>
</gene>
<proteinExistence type="inferred from homology"/>
<dbReference type="PANTHER" id="PTHR24252">
    <property type="entry name" value="ACROSIN-RELATED"/>
    <property type="match status" value="1"/>
</dbReference>
<dbReference type="GO" id="GO:0006508">
    <property type="term" value="P:proteolysis"/>
    <property type="evidence" value="ECO:0007669"/>
    <property type="project" value="UniProtKB-KW"/>
</dbReference>
<dbReference type="Gene3D" id="2.40.10.10">
    <property type="entry name" value="Trypsin-like serine proteases"/>
    <property type="match status" value="2"/>
</dbReference>
<dbReference type="Gene3D" id="4.10.400.10">
    <property type="entry name" value="Low-density Lipoprotein Receptor"/>
    <property type="match status" value="1"/>
</dbReference>
<keyword evidence="3 8" id="KW-0378">Hydrolase</keyword>
<keyword evidence="6" id="KW-0325">Glycoprotein</keyword>
<evidence type="ECO:0000256" key="7">
    <source>
        <dbReference type="PROSITE-ProRule" id="PRU00196"/>
    </source>
</evidence>
<dbReference type="Gene3D" id="3.10.250.10">
    <property type="entry name" value="SRCR-like domain"/>
    <property type="match status" value="1"/>
</dbReference>
<dbReference type="Ensembl" id="ENSPMRT00000034735.1">
    <property type="protein sequence ID" value="ENSPMRP00000032759.1"/>
    <property type="gene ID" value="ENSPMRG00000021228.1"/>
</dbReference>
<reference evidence="12 13" key="1">
    <citation type="journal article" date="2019" name="Proc. Natl. Acad. Sci. U.S.A.">
        <title>Regulatory changes in pterin and carotenoid genes underlie balanced color polymorphisms in the wall lizard.</title>
        <authorList>
            <person name="Andrade P."/>
            <person name="Pinho C."/>
            <person name="Perez I de Lanuza G."/>
            <person name="Afonso S."/>
            <person name="Brejcha J."/>
            <person name="Rubin C.J."/>
            <person name="Wallerman O."/>
            <person name="Pereira P."/>
            <person name="Sabatino S.J."/>
            <person name="Bellati A."/>
            <person name="Pellitteri-Rosa D."/>
            <person name="Bosakova Z."/>
            <person name="Bunikis I."/>
            <person name="Carretero M.A."/>
            <person name="Feiner N."/>
            <person name="Marsik P."/>
            <person name="Pauperio F."/>
            <person name="Salvi D."/>
            <person name="Soler L."/>
            <person name="While G.M."/>
            <person name="Uller T."/>
            <person name="Font E."/>
            <person name="Andersson L."/>
            <person name="Carneiro M."/>
        </authorList>
    </citation>
    <scope>NUCLEOTIDE SEQUENCE</scope>
</reference>
<dbReference type="GO" id="GO:0005576">
    <property type="term" value="C:extracellular region"/>
    <property type="evidence" value="ECO:0007669"/>
    <property type="project" value="UniProtKB-ARBA"/>
</dbReference>
<dbReference type="GeneTree" id="ENSGT00940000159163"/>
<keyword evidence="4 8" id="KW-0720">Serine protease</keyword>
<evidence type="ECO:0000256" key="6">
    <source>
        <dbReference type="ARBA" id="ARBA00023180"/>
    </source>
</evidence>
<dbReference type="InterPro" id="IPR033116">
    <property type="entry name" value="TRYPSIN_SER"/>
</dbReference>
<dbReference type="Pfam" id="PF00089">
    <property type="entry name" value="Trypsin"/>
    <property type="match status" value="1"/>
</dbReference>
<reference evidence="12" key="2">
    <citation type="submission" date="2025-08" db="UniProtKB">
        <authorList>
            <consortium name="Ensembl"/>
        </authorList>
    </citation>
    <scope>IDENTIFICATION</scope>
</reference>
<accession>A0A670KAX2</accession>
<comment type="caution">
    <text evidence="7">Lacks conserved residue(s) required for the propagation of feature annotation.</text>
</comment>
<evidence type="ECO:0000256" key="2">
    <source>
        <dbReference type="ARBA" id="ARBA00022670"/>
    </source>
</evidence>
<dbReference type="PROSITE" id="PS50240">
    <property type="entry name" value="TRYPSIN_DOM"/>
    <property type="match status" value="1"/>
</dbReference>
<dbReference type="InterPro" id="IPR001254">
    <property type="entry name" value="Trypsin_dom"/>
</dbReference>
<feature type="transmembrane region" description="Helical" evidence="9">
    <location>
        <begin position="26"/>
        <end position="51"/>
    </location>
</feature>
<dbReference type="CDD" id="cd00190">
    <property type="entry name" value="Tryp_SPc"/>
    <property type="match status" value="1"/>
</dbReference>
<dbReference type="InterPro" id="IPR018114">
    <property type="entry name" value="TRYPSIN_HIS"/>
</dbReference>
<dbReference type="SMART" id="SM00020">
    <property type="entry name" value="Tryp_SPc"/>
    <property type="match status" value="1"/>
</dbReference>
<keyword evidence="9" id="KW-1133">Transmembrane helix</keyword>
<dbReference type="InterPro" id="IPR036772">
    <property type="entry name" value="SRCR-like_dom_sf"/>
</dbReference>
<evidence type="ECO:0000313" key="13">
    <source>
        <dbReference type="Proteomes" id="UP000472272"/>
    </source>
</evidence>
<evidence type="ECO:0000256" key="3">
    <source>
        <dbReference type="ARBA" id="ARBA00022801"/>
    </source>
</evidence>
<evidence type="ECO:0000256" key="4">
    <source>
        <dbReference type="ARBA" id="ARBA00022825"/>
    </source>
</evidence>
<dbReference type="RefSeq" id="XP_028564711.1">
    <property type="nucleotide sequence ID" value="XM_028708878.1"/>
</dbReference>
<sequence length="436" mass="47803">MDKDTEQPLNSRESSLTDKALTRKEAFIRIGIPVIAAILCIGILITAIFLIKIAVESYYFFCSQTYKFIPLNLQCDGSVDCAWGEDEIGCVQQMPDSTIVGVRLSRDRSSLQVRDRESGHWAWACHDDAFDLAMATAACKQMGYSSVPTFSPVAAGDKQQGQLLRQVILQGGELRWTDSERQCPSGSIISLSCSSCGHNSKSPRVVGGGPASIKTWPWQASLQHKGQHVCGGSIIDPQWVLTAAHCFRTNLVTKYWQVKGGSEIFSNATAVPVEKVFVIDVKYMFPKDEDIALVKLQTPLNLPGSVKPICLPFFDDEMVPGTPLWVTGWGSTKQDGTLSKELQEAQVELIDSRICNAPDAYHGEVTEKMLCAGRDRGRADTCQGDSGGPLVHRQGPWHIVGIVSWGHGCGSPSTPGVYTKVQAYLNWIYTILRTES</sequence>
<keyword evidence="9" id="KW-0472">Membrane</keyword>
<evidence type="ECO:0000256" key="8">
    <source>
        <dbReference type="RuleBase" id="RU363034"/>
    </source>
</evidence>
<protein>
    <submittedName>
        <fullName evidence="12">Transmembrane serine protease 4</fullName>
    </submittedName>
</protein>
<dbReference type="InterPro" id="IPR043504">
    <property type="entry name" value="Peptidase_S1_PA_chymotrypsin"/>
</dbReference>
<dbReference type="InterPro" id="IPR036055">
    <property type="entry name" value="LDL_receptor-like_sf"/>
</dbReference>
<dbReference type="GeneID" id="114585957"/>
<name>A0A670KAX2_PODMU</name>
<dbReference type="KEGG" id="pmua:114585957"/>
<feature type="domain" description="Peptidase S1" evidence="10">
    <location>
        <begin position="205"/>
        <end position="433"/>
    </location>
</feature>
<dbReference type="CTD" id="56649"/>
<dbReference type="Proteomes" id="UP000472272">
    <property type="component" value="Chromosome 15"/>
</dbReference>
<keyword evidence="5" id="KW-1015">Disulfide bond</keyword>
<keyword evidence="9" id="KW-0812">Transmembrane</keyword>
<dbReference type="CDD" id="cd00112">
    <property type="entry name" value="LDLa"/>
    <property type="match status" value="1"/>
</dbReference>
<evidence type="ECO:0000259" key="11">
    <source>
        <dbReference type="PROSITE" id="PS50287"/>
    </source>
</evidence>
<dbReference type="Pfam" id="PF15494">
    <property type="entry name" value="SRCR_2"/>
    <property type="match status" value="1"/>
</dbReference>
<dbReference type="SMART" id="SM00202">
    <property type="entry name" value="SR"/>
    <property type="match status" value="1"/>
</dbReference>
<evidence type="ECO:0000259" key="10">
    <source>
        <dbReference type="PROSITE" id="PS50240"/>
    </source>
</evidence>
<reference evidence="12" key="3">
    <citation type="submission" date="2025-09" db="UniProtKB">
        <authorList>
            <consortium name="Ensembl"/>
        </authorList>
    </citation>
    <scope>IDENTIFICATION</scope>
</reference>
<dbReference type="AlphaFoldDB" id="A0A670KAX2"/>
<dbReference type="InterPro" id="IPR009003">
    <property type="entry name" value="Peptidase_S1_PA"/>
</dbReference>
<keyword evidence="2 8" id="KW-0645">Protease</keyword>
<dbReference type="PROSITE" id="PS00134">
    <property type="entry name" value="TRYPSIN_HIS"/>
    <property type="match status" value="1"/>
</dbReference>
<dbReference type="SUPFAM" id="SSF50494">
    <property type="entry name" value="Trypsin-like serine proteases"/>
    <property type="match status" value="1"/>
</dbReference>
<evidence type="ECO:0000313" key="12">
    <source>
        <dbReference type="Ensembl" id="ENSPMRP00000032759.1"/>
    </source>
</evidence>
<dbReference type="InterPro" id="IPR001190">
    <property type="entry name" value="SRCR"/>
</dbReference>
<dbReference type="OMA" id="YYFFCTK"/>
<comment type="similarity">
    <text evidence="1">Belongs to the peptidase S1 family. Snake venom subfamily.</text>
</comment>
<dbReference type="PANTHER" id="PTHR24252:SF17">
    <property type="entry name" value="SUPPRESSOR OF TUMORIGENICITY 14 PROTEIN HOMOLOG-RELATED"/>
    <property type="match status" value="1"/>
</dbReference>
<dbReference type="OrthoDB" id="6380398at2759"/>
<evidence type="ECO:0000256" key="1">
    <source>
        <dbReference type="ARBA" id="ARBA00009228"/>
    </source>
</evidence>
<dbReference type="GO" id="GO:0035821">
    <property type="term" value="P:modulation of process of another organism"/>
    <property type="evidence" value="ECO:0007669"/>
    <property type="project" value="UniProtKB-ARBA"/>
</dbReference>
<dbReference type="InterPro" id="IPR002172">
    <property type="entry name" value="LDrepeatLR_classA_rpt"/>
</dbReference>
<evidence type="ECO:0000256" key="9">
    <source>
        <dbReference type="SAM" id="Phobius"/>
    </source>
</evidence>
<feature type="domain" description="SRCR" evidence="11">
    <location>
        <begin position="102"/>
        <end position="208"/>
    </location>
</feature>
<dbReference type="SUPFAM" id="SSF57424">
    <property type="entry name" value="LDL receptor-like module"/>
    <property type="match status" value="1"/>
</dbReference>
<evidence type="ECO:0000256" key="5">
    <source>
        <dbReference type="ARBA" id="ARBA00023157"/>
    </source>
</evidence>
<dbReference type="PRINTS" id="PR00722">
    <property type="entry name" value="CHYMOTRYPSIN"/>
</dbReference>
<dbReference type="PROSITE" id="PS50287">
    <property type="entry name" value="SRCR_2"/>
    <property type="match status" value="1"/>
</dbReference>